<accession>A0A0D2NUH4</accession>
<dbReference type="Pfam" id="PF01121">
    <property type="entry name" value="CoaE"/>
    <property type="match status" value="1"/>
</dbReference>
<proteinExistence type="predicted"/>
<keyword evidence="3" id="KW-1133">Transmembrane helix</keyword>
<dbReference type="EC" id="2.7.1.24" evidence="4"/>
<organism evidence="4 5">
    <name type="scientific">Monoraphidium neglectum</name>
    <dbReference type="NCBI Taxonomy" id="145388"/>
    <lineage>
        <taxon>Eukaryota</taxon>
        <taxon>Viridiplantae</taxon>
        <taxon>Chlorophyta</taxon>
        <taxon>core chlorophytes</taxon>
        <taxon>Chlorophyceae</taxon>
        <taxon>CS clade</taxon>
        <taxon>Sphaeropleales</taxon>
        <taxon>Selenastraceae</taxon>
        <taxon>Monoraphidium</taxon>
    </lineage>
</organism>
<dbReference type="NCBIfam" id="TIGR00152">
    <property type="entry name" value="dephospho-CoA kinase"/>
    <property type="match status" value="1"/>
</dbReference>
<dbReference type="CDD" id="cd02022">
    <property type="entry name" value="DPCK"/>
    <property type="match status" value="1"/>
</dbReference>
<keyword evidence="4" id="KW-0418">Kinase</keyword>
<keyword evidence="3" id="KW-0472">Membrane</keyword>
<dbReference type="RefSeq" id="XP_013906765.1">
    <property type="nucleotide sequence ID" value="XM_014051311.1"/>
</dbReference>
<feature type="transmembrane region" description="Helical" evidence="3">
    <location>
        <begin position="132"/>
        <end position="154"/>
    </location>
</feature>
<keyword evidence="2" id="KW-0067">ATP-binding</keyword>
<dbReference type="PROSITE" id="PS51219">
    <property type="entry name" value="DPCK"/>
    <property type="match status" value="1"/>
</dbReference>
<dbReference type="OrthoDB" id="247245at2759"/>
<evidence type="ECO:0000313" key="5">
    <source>
        <dbReference type="Proteomes" id="UP000054498"/>
    </source>
</evidence>
<dbReference type="PANTHER" id="PTHR10695">
    <property type="entry name" value="DEPHOSPHO-COA KINASE-RELATED"/>
    <property type="match status" value="1"/>
</dbReference>
<dbReference type="AlphaFoldDB" id="A0A0D2NUH4"/>
<protein>
    <submittedName>
        <fullName evidence="4">Dephospho-CoA kinase</fullName>
        <ecNumber evidence="4">2.7.1.24</ecNumber>
    </submittedName>
</protein>
<sequence>MIARLVFIDDAGRRRLNAATHLPVAMEIVRQLISCWLRMRLVVVMDMPLLFETGSHKLTRPRVLVAADPDHQLRRLKERDGSSEADARARMAAQMPLEAKARLADVVLDNNGSLEALERQVDQLARRLRRGALLPGLLTSPCALMLCLAAAWSWGPRLLTALFK</sequence>
<gene>
    <name evidence="4" type="ORF">MNEG_0215</name>
</gene>
<dbReference type="GeneID" id="25726333"/>
<dbReference type="InterPro" id="IPR027417">
    <property type="entry name" value="P-loop_NTPase"/>
</dbReference>
<dbReference type="SUPFAM" id="SSF52540">
    <property type="entry name" value="P-loop containing nucleoside triphosphate hydrolases"/>
    <property type="match status" value="1"/>
</dbReference>
<evidence type="ECO:0000256" key="2">
    <source>
        <dbReference type="ARBA" id="ARBA00022840"/>
    </source>
</evidence>
<keyword evidence="3" id="KW-0812">Transmembrane</keyword>
<dbReference type="STRING" id="145388.A0A0D2NUH4"/>
<dbReference type="InterPro" id="IPR001977">
    <property type="entry name" value="Depp_CoAkinase"/>
</dbReference>
<dbReference type="Gene3D" id="3.40.50.300">
    <property type="entry name" value="P-loop containing nucleotide triphosphate hydrolases"/>
    <property type="match status" value="1"/>
</dbReference>
<dbReference type="GO" id="GO:0004140">
    <property type="term" value="F:dephospho-CoA kinase activity"/>
    <property type="evidence" value="ECO:0007669"/>
    <property type="project" value="UniProtKB-EC"/>
</dbReference>
<evidence type="ECO:0000313" key="4">
    <source>
        <dbReference type="EMBL" id="KIZ07746.1"/>
    </source>
</evidence>
<keyword evidence="5" id="KW-1185">Reference proteome</keyword>
<keyword evidence="4" id="KW-0808">Transferase</keyword>
<name>A0A0D2NUH4_9CHLO</name>
<dbReference type="PANTHER" id="PTHR10695:SF46">
    <property type="entry name" value="BIFUNCTIONAL COENZYME A SYNTHASE-RELATED"/>
    <property type="match status" value="1"/>
</dbReference>
<keyword evidence="1" id="KW-0547">Nucleotide-binding</keyword>
<dbReference type="EMBL" id="KK100235">
    <property type="protein sequence ID" value="KIZ07746.1"/>
    <property type="molecule type" value="Genomic_DNA"/>
</dbReference>
<dbReference type="GO" id="GO:0015937">
    <property type="term" value="P:coenzyme A biosynthetic process"/>
    <property type="evidence" value="ECO:0007669"/>
    <property type="project" value="InterPro"/>
</dbReference>
<evidence type="ECO:0000256" key="1">
    <source>
        <dbReference type="ARBA" id="ARBA00022741"/>
    </source>
</evidence>
<dbReference type="Proteomes" id="UP000054498">
    <property type="component" value="Unassembled WGS sequence"/>
</dbReference>
<dbReference type="GO" id="GO:0005524">
    <property type="term" value="F:ATP binding"/>
    <property type="evidence" value="ECO:0007669"/>
    <property type="project" value="UniProtKB-KW"/>
</dbReference>
<evidence type="ECO:0000256" key="3">
    <source>
        <dbReference type="SAM" id="Phobius"/>
    </source>
</evidence>
<dbReference type="KEGG" id="mng:MNEG_0215"/>
<reference evidence="4 5" key="1">
    <citation type="journal article" date="2013" name="BMC Genomics">
        <title>Reconstruction of the lipid metabolism for the microalga Monoraphidium neglectum from its genome sequence reveals characteristics suitable for biofuel production.</title>
        <authorList>
            <person name="Bogen C."/>
            <person name="Al-Dilaimi A."/>
            <person name="Albersmeier A."/>
            <person name="Wichmann J."/>
            <person name="Grundmann M."/>
            <person name="Rupp O."/>
            <person name="Lauersen K.J."/>
            <person name="Blifernez-Klassen O."/>
            <person name="Kalinowski J."/>
            <person name="Goesmann A."/>
            <person name="Mussgnug J.H."/>
            <person name="Kruse O."/>
        </authorList>
    </citation>
    <scope>NUCLEOTIDE SEQUENCE [LARGE SCALE GENOMIC DNA]</scope>
    <source>
        <strain evidence="4 5">SAG 48.87</strain>
    </source>
</reference>